<dbReference type="InterPro" id="IPR000014">
    <property type="entry name" value="PAS"/>
</dbReference>
<gene>
    <name evidence="7" type="ORF">SAMN02745751_03302</name>
</gene>
<keyword evidence="2" id="KW-0067">ATP-binding</keyword>
<name>A0A1M6LXM3_9FIRM</name>
<keyword evidence="3" id="KW-0805">Transcription regulation</keyword>
<dbReference type="Pfam" id="PF25601">
    <property type="entry name" value="AAA_lid_14"/>
    <property type="match status" value="1"/>
</dbReference>
<dbReference type="Proteomes" id="UP000184052">
    <property type="component" value="Unassembled WGS sequence"/>
</dbReference>
<dbReference type="InterPro" id="IPR058031">
    <property type="entry name" value="AAA_lid_NorR"/>
</dbReference>
<dbReference type="InterPro" id="IPR027417">
    <property type="entry name" value="P-loop_NTPase"/>
</dbReference>
<dbReference type="InterPro" id="IPR002078">
    <property type="entry name" value="Sigma_54_int"/>
</dbReference>
<dbReference type="GO" id="GO:0006355">
    <property type="term" value="P:regulation of DNA-templated transcription"/>
    <property type="evidence" value="ECO:0007669"/>
    <property type="project" value="InterPro"/>
</dbReference>
<dbReference type="STRING" id="1121476.SAMN02745751_03302"/>
<organism evidence="7 8">
    <name type="scientific">Dethiosulfatibacter aminovorans DSM 17477</name>
    <dbReference type="NCBI Taxonomy" id="1121476"/>
    <lineage>
        <taxon>Bacteria</taxon>
        <taxon>Bacillati</taxon>
        <taxon>Bacillota</taxon>
        <taxon>Tissierellia</taxon>
        <taxon>Dethiosulfatibacter</taxon>
    </lineage>
</organism>
<sequence length="586" mass="67841">MPNKNKDFYKTVKSIFSLSDDGFALVDKNGDILYSNIIFNQLLSPLNESEKIDIHNCIKNFTLEKTGDVYNANNTELDIKMDTIKISDSTYYIACVKEKRESNVLENMYEAIIQSLTDGIHAADLSGRIRIYNQAQGEIEGYEKEEVLDKKVESLYKFDTESSLLLKVQREKKSIKNIRQTYYTRDGRNIDVVTSVFPLIYNDQLLGSAAIVRDYSKIYELIEKNIEIQKNITENKTQPSKSNRNKKKDRSIHYNFSDIITEDKKLLEDISWAKLYAKNDSNVLIYGETGTGKELFAQSIHSFSERKNNPFLALNCAAIPETLLESLLFGTTKGAFTGAIDKAGLFEQAEGGTIFLDEINSMPTMLQAKLLRVLEEKMVMRLGDNKYIPIDARIISSCNEDPRDLIKINRFRDDLFFRLSVMYLKIPPLKERKNDIGLLCTYFIDMYNEKYNKNIRDVDEEVRKLFYEYDWPGNVRELRYSIEAAMNLATENCRYIELSDIPGHVINNIEANKRSRVKVETNKAEYIFDKEILLKDNDILKKIEMNEYNKIIDCLVEANGNVAEAARIMGISRQKMHYRLKKYNIK</sequence>
<dbReference type="Pfam" id="PF00989">
    <property type="entry name" value="PAS"/>
    <property type="match status" value="1"/>
</dbReference>
<dbReference type="AlphaFoldDB" id="A0A1M6LXM3"/>
<dbReference type="FunFam" id="3.40.50.300:FF:000006">
    <property type="entry name" value="DNA-binding transcriptional regulator NtrC"/>
    <property type="match status" value="1"/>
</dbReference>
<dbReference type="SMART" id="SM00382">
    <property type="entry name" value="AAA"/>
    <property type="match status" value="1"/>
</dbReference>
<evidence type="ECO:0000256" key="3">
    <source>
        <dbReference type="ARBA" id="ARBA00023015"/>
    </source>
</evidence>
<dbReference type="Pfam" id="PF00158">
    <property type="entry name" value="Sigma54_activat"/>
    <property type="match status" value="1"/>
</dbReference>
<dbReference type="CDD" id="cd00009">
    <property type="entry name" value="AAA"/>
    <property type="match status" value="1"/>
</dbReference>
<dbReference type="PANTHER" id="PTHR32071:SF74">
    <property type="entry name" value="TRANSCRIPTIONAL ACTIVATOR ROCR"/>
    <property type="match status" value="1"/>
</dbReference>
<dbReference type="SUPFAM" id="SSF55785">
    <property type="entry name" value="PYP-like sensor domain (PAS domain)"/>
    <property type="match status" value="1"/>
</dbReference>
<dbReference type="NCBIfam" id="TIGR00229">
    <property type="entry name" value="sensory_box"/>
    <property type="match status" value="1"/>
</dbReference>
<dbReference type="SUPFAM" id="SSF52540">
    <property type="entry name" value="P-loop containing nucleoside triphosphate hydrolases"/>
    <property type="match status" value="1"/>
</dbReference>
<evidence type="ECO:0000256" key="1">
    <source>
        <dbReference type="ARBA" id="ARBA00022741"/>
    </source>
</evidence>
<reference evidence="7 8" key="1">
    <citation type="submission" date="2016-11" db="EMBL/GenBank/DDBJ databases">
        <authorList>
            <person name="Jaros S."/>
            <person name="Januszkiewicz K."/>
            <person name="Wedrychowicz H."/>
        </authorList>
    </citation>
    <scope>NUCLEOTIDE SEQUENCE [LARGE SCALE GENOMIC DNA]</scope>
    <source>
        <strain evidence="7 8">DSM 17477</strain>
    </source>
</reference>
<evidence type="ECO:0000313" key="7">
    <source>
        <dbReference type="EMBL" id="SHJ75958.1"/>
    </source>
</evidence>
<dbReference type="PROSITE" id="PS50112">
    <property type="entry name" value="PAS"/>
    <property type="match status" value="1"/>
</dbReference>
<dbReference type="Gene3D" id="3.30.450.20">
    <property type="entry name" value="PAS domain"/>
    <property type="match status" value="1"/>
</dbReference>
<dbReference type="PRINTS" id="PR01590">
    <property type="entry name" value="HTHFIS"/>
</dbReference>
<dbReference type="SUPFAM" id="SSF46689">
    <property type="entry name" value="Homeodomain-like"/>
    <property type="match status" value="1"/>
</dbReference>
<evidence type="ECO:0000259" key="5">
    <source>
        <dbReference type="PROSITE" id="PS50045"/>
    </source>
</evidence>
<dbReference type="InterPro" id="IPR002197">
    <property type="entry name" value="HTH_Fis"/>
</dbReference>
<dbReference type="InterPro" id="IPR003593">
    <property type="entry name" value="AAA+_ATPase"/>
</dbReference>
<dbReference type="PROSITE" id="PS00675">
    <property type="entry name" value="SIGMA54_INTERACT_1"/>
    <property type="match status" value="1"/>
</dbReference>
<dbReference type="Pfam" id="PF02954">
    <property type="entry name" value="HTH_8"/>
    <property type="match status" value="1"/>
</dbReference>
<evidence type="ECO:0000256" key="2">
    <source>
        <dbReference type="ARBA" id="ARBA00022840"/>
    </source>
</evidence>
<dbReference type="PROSITE" id="PS50045">
    <property type="entry name" value="SIGMA54_INTERACT_4"/>
    <property type="match status" value="1"/>
</dbReference>
<proteinExistence type="predicted"/>
<evidence type="ECO:0000259" key="6">
    <source>
        <dbReference type="PROSITE" id="PS50112"/>
    </source>
</evidence>
<evidence type="ECO:0000256" key="4">
    <source>
        <dbReference type="ARBA" id="ARBA00023163"/>
    </source>
</evidence>
<dbReference type="SMART" id="SM00091">
    <property type="entry name" value="PAS"/>
    <property type="match status" value="2"/>
</dbReference>
<dbReference type="InterPro" id="IPR035965">
    <property type="entry name" value="PAS-like_dom_sf"/>
</dbReference>
<dbReference type="InterPro" id="IPR025662">
    <property type="entry name" value="Sigma_54_int_dom_ATP-bd_1"/>
</dbReference>
<keyword evidence="4" id="KW-0804">Transcription</keyword>
<dbReference type="CDD" id="cd00130">
    <property type="entry name" value="PAS"/>
    <property type="match status" value="1"/>
</dbReference>
<keyword evidence="1" id="KW-0547">Nucleotide-binding</keyword>
<dbReference type="Gene3D" id="3.40.50.300">
    <property type="entry name" value="P-loop containing nucleotide triphosphate hydrolases"/>
    <property type="match status" value="1"/>
</dbReference>
<dbReference type="GO" id="GO:0043565">
    <property type="term" value="F:sequence-specific DNA binding"/>
    <property type="evidence" value="ECO:0007669"/>
    <property type="project" value="InterPro"/>
</dbReference>
<dbReference type="PROSITE" id="PS00676">
    <property type="entry name" value="SIGMA54_INTERACT_2"/>
    <property type="match status" value="1"/>
</dbReference>
<dbReference type="PANTHER" id="PTHR32071">
    <property type="entry name" value="TRANSCRIPTIONAL REGULATORY PROTEIN"/>
    <property type="match status" value="1"/>
</dbReference>
<evidence type="ECO:0000313" key="8">
    <source>
        <dbReference type="Proteomes" id="UP000184052"/>
    </source>
</evidence>
<dbReference type="Gene3D" id="1.10.10.60">
    <property type="entry name" value="Homeodomain-like"/>
    <property type="match status" value="1"/>
</dbReference>
<dbReference type="Gene3D" id="1.10.8.60">
    <property type="match status" value="1"/>
</dbReference>
<keyword evidence="8" id="KW-1185">Reference proteome</keyword>
<dbReference type="EMBL" id="FQZL01000035">
    <property type="protein sequence ID" value="SHJ75958.1"/>
    <property type="molecule type" value="Genomic_DNA"/>
</dbReference>
<dbReference type="OrthoDB" id="5411866at2"/>
<accession>A0A1M6LXM3</accession>
<protein>
    <submittedName>
        <fullName evidence="7">Arginine utilization regulatory protein</fullName>
    </submittedName>
</protein>
<dbReference type="InterPro" id="IPR013767">
    <property type="entry name" value="PAS_fold"/>
</dbReference>
<feature type="domain" description="PAS" evidence="6">
    <location>
        <begin position="105"/>
        <end position="158"/>
    </location>
</feature>
<dbReference type="RefSeq" id="WP_094763022.1">
    <property type="nucleotide sequence ID" value="NZ_FQZL01000035.1"/>
</dbReference>
<dbReference type="InterPro" id="IPR025943">
    <property type="entry name" value="Sigma_54_int_dom_ATP-bd_2"/>
</dbReference>
<dbReference type="InterPro" id="IPR009057">
    <property type="entry name" value="Homeodomain-like_sf"/>
</dbReference>
<feature type="domain" description="Sigma-54 factor interaction" evidence="5">
    <location>
        <begin position="259"/>
        <end position="487"/>
    </location>
</feature>
<dbReference type="GO" id="GO:0005524">
    <property type="term" value="F:ATP binding"/>
    <property type="evidence" value="ECO:0007669"/>
    <property type="project" value="UniProtKB-KW"/>
</dbReference>